<protein>
    <submittedName>
        <fullName evidence="2">Uncharacterized protein</fullName>
    </submittedName>
</protein>
<dbReference type="EMBL" id="LC625835">
    <property type="protein sequence ID" value="BCU03291.1"/>
    <property type="molecule type" value="Genomic_DNA"/>
</dbReference>
<reference evidence="2" key="1">
    <citation type="submission" date="2021-04" db="EMBL/GenBank/DDBJ databases">
        <title>Draft Genome Sequence of Pandoravirus japonicus, Isolated from the Sabaishi River of Niigata, Japan.</title>
        <authorList>
            <person name="Hosokawa N."/>
            <person name="Takahashi H."/>
            <person name="Aoki K."/>
            <person name="Takemura M."/>
        </authorList>
    </citation>
    <scope>NUCLEOTIDE SEQUENCE</scope>
</reference>
<accession>A0A811BSE1</accession>
<dbReference type="CDD" id="cd18186">
    <property type="entry name" value="BTB_POZ_ZBTB_KLHL-like"/>
    <property type="match status" value="1"/>
</dbReference>
<evidence type="ECO:0000256" key="1">
    <source>
        <dbReference type="SAM" id="MobiDB-lite"/>
    </source>
</evidence>
<feature type="region of interest" description="Disordered" evidence="1">
    <location>
        <begin position="336"/>
        <end position="357"/>
    </location>
</feature>
<organism evidence="2 3">
    <name type="scientific">Pandoravirus japonicus</name>
    <dbReference type="NCBI Taxonomy" id="2823154"/>
    <lineage>
        <taxon>Viruses</taxon>
        <taxon>Pandoravirus</taxon>
    </lineage>
</organism>
<evidence type="ECO:0000313" key="3">
    <source>
        <dbReference type="Proteomes" id="UP001253637"/>
    </source>
</evidence>
<evidence type="ECO:0000313" key="2">
    <source>
        <dbReference type="EMBL" id="BCU03291.1"/>
    </source>
</evidence>
<name>A0A811BSE1_9VIRU</name>
<sequence length="820" mass="88349">MHVAVCMRARADGPIVLERVLPVDDLCAASPYFAALLRGGFRESITGHTISSHAGDAHSCVDIVLPLPSLAPEGLARVIDYAAGIESLLPPAHVFLPYWPTLVYLGADACLIACAAALKTMAAFWSSRAPCARRRCLQWTDRYAPPPLIEAELVLSACTGAVVGEAGAGGPAEPIVDVLFDRRRMWSMGEMAAPRDCGGDCWCHDEFEDLPLSAPYRDWIGRHVRAYGNYGSALLVACDRALTRLAACEPATSEAGQCLDACARSDPAVVSAATMTALKYWHAAILPASEFVAAAHSLSLCDLLDSATTARLLVNIDAVGYEDHADRACDADAGDCDAPRASKRRRNDPDHRPVRPETMPVVVDARGDFESALCEAFPQTADAVLAVVFGRRSADDRDAPAVPDAVLAGGCVVDAVQCRPLRARLSDGDMDVWVVGIDDAARRASFQRIVVHLAEALPRHRLTVCGSVVTLALPSAPAESVQVIFTDARCGGDVIARFDLSHAAAYYDGRSVWAMWDCAWSLVTRRTDAIGGRRVRRARLDRAARKGFAPSEALYRLATEDAPPSAHASSEVACPADVASLLAALLYRPIDAHRYSVHEHPGINSLHRLLDEPVYLSMPPLQIADVPRCIECIARASPSHNVAPCGGAHGRDTRLYFDVPVCARTDLCARMGCCALQKGPLADGARAFCARVNAVQEAAHRRYRDWLVDQGESHNRSEYAPSVYRRHEGPECPFVFALKFWPAPATPVDGVTGDPVELADQESCLYKWAAGRIAFHRVDTFADKTVCALPTAVDLRVYPSCLDIIVDALDQAGAPRGLDA</sequence>
<dbReference type="Proteomes" id="UP001253637">
    <property type="component" value="Segment"/>
</dbReference>
<proteinExistence type="predicted"/>